<dbReference type="InterPro" id="IPR016130">
    <property type="entry name" value="Tyr_Pase_AS"/>
</dbReference>
<dbReference type="SMART" id="SM00404">
    <property type="entry name" value="PTPc_motif"/>
    <property type="match status" value="1"/>
</dbReference>
<dbReference type="Gene3D" id="3.90.190.10">
    <property type="entry name" value="Protein tyrosine phosphatase superfamily"/>
    <property type="match status" value="1"/>
</dbReference>
<keyword evidence="4" id="KW-0904">Protein phosphatase</keyword>
<dbReference type="GO" id="GO:0004725">
    <property type="term" value="F:protein tyrosine phosphatase activity"/>
    <property type="evidence" value="ECO:0007669"/>
    <property type="project" value="UniProtKB-EC"/>
</dbReference>
<dbReference type="Pfam" id="PF00102">
    <property type="entry name" value="Y_phosphatase"/>
    <property type="match status" value="1"/>
</dbReference>
<evidence type="ECO:0000259" key="6">
    <source>
        <dbReference type="PROSITE" id="PS50056"/>
    </source>
</evidence>
<dbReference type="PROSITE" id="PS50055">
    <property type="entry name" value="TYR_PHOSPHATASE_PTP"/>
    <property type="match status" value="1"/>
</dbReference>
<dbReference type="InterPro" id="IPR000387">
    <property type="entry name" value="Tyr_Pase_dom"/>
</dbReference>
<dbReference type="PRINTS" id="PR00700">
    <property type="entry name" value="PRTYPHPHTASE"/>
</dbReference>
<dbReference type="SUPFAM" id="SSF57184">
    <property type="entry name" value="Growth factor receptor domain"/>
    <property type="match status" value="1"/>
</dbReference>
<comment type="similarity">
    <text evidence="1">Belongs to the protein-tyrosine phosphatase family.</text>
</comment>
<dbReference type="PANTHER" id="PTHR19134:SF562">
    <property type="entry name" value="PROTEIN-TYROSINE-PHOSPHATASE"/>
    <property type="match status" value="1"/>
</dbReference>
<dbReference type="PROSITE" id="PS50056">
    <property type="entry name" value="TYR_PHOSPHATASE_2"/>
    <property type="match status" value="1"/>
</dbReference>
<dbReference type="EC" id="3.1.3.48" evidence="2"/>
<dbReference type="OrthoDB" id="6277409at2759"/>
<name>A0A8B8BDA5_CRAVI</name>
<evidence type="ECO:0000256" key="2">
    <source>
        <dbReference type="ARBA" id="ARBA00013064"/>
    </source>
</evidence>
<dbReference type="KEGG" id="cvn:111109191"/>
<keyword evidence="7" id="KW-1185">Reference proteome</keyword>
<reference evidence="8" key="1">
    <citation type="submission" date="2025-08" db="UniProtKB">
        <authorList>
            <consortium name="RefSeq"/>
        </authorList>
    </citation>
    <scope>IDENTIFICATION</scope>
    <source>
        <tissue evidence="8">Whole sample</tissue>
    </source>
</reference>
<dbReference type="AlphaFoldDB" id="A0A8B8BDA5"/>
<feature type="domain" description="Tyrosine specific protein phosphatases" evidence="6">
    <location>
        <begin position="403"/>
        <end position="474"/>
    </location>
</feature>
<dbReference type="InterPro" id="IPR029021">
    <property type="entry name" value="Prot-tyrosine_phosphatase-like"/>
</dbReference>
<evidence type="ECO:0000256" key="4">
    <source>
        <dbReference type="ARBA" id="ARBA00022912"/>
    </source>
</evidence>
<keyword evidence="3" id="KW-0378">Hydrolase</keyword>
<dbReference type="GeneID" id="111109191"/>
<dbReference type="PANTHER" id="PTHR19134">
    <property type="entry name" value="RECEPTOR-TYPE TYROSINE-PROTEIN PHOSPHATASE"/>
    <property type="match status" value="1"/>
</dbReference>
<evidence type="ECO:0000256" key="3">
    <source>
        <dbReference type="ARBA" id="ARBA00022801"/>
    </source>
</evidence>
<feature type="domain" description="Tyrosine-protein phosphatase" evidence="5">
    <location>
        <begin position="207"/>
        <end position="483"/>
    </location>
</feature>
<proteinExistence type="inferred from homology"/>
<dbReference type="SUPFAM" id="SSF52799">
    <property type="entry name" value="(Phosphotyrosine protein) phosphatases II"/>
    <property type="match status" value="1"/>
</dbReference>
<evidence type="ECO:0000256" key="1">
    <source>
        <dbReference type="ARBA" id="ARBA00009580"/>
    </source>
</evidence>
<dbReference type="SMART" id="SM00194">
    <property type="entry name" value="PTPc"/>
    <property type="match status" value="1"/>
</dbReference>
<organism evidence="7 8">
    <name type="scientific">Crassostrea virginica</name>
    <name type="common">Eastern oyster</name>
    <dbReference type="NCBI Taxonomy" id="6565"/>
    <lineage>
        <taxon>Eukaryota</taxon>
        <taxon>Metazoa</taxon>
        <taxon>Spiralia</taxon>
        <taxon>Lophotrochozoa</taxon>
        <taxon>Mollusca</taxon>
        <taxon>Bivalvia</taxon>
        <taxon>Autobranchia</taxon>
        <taxon>Pteriomorphia</taxon>
        <taxon>Ostreida</taxon>
        <taxon>Ostreoidea</taxon>
        <taxon>Ostreidae</taxon>
        <taxon>Crassostrea</taxon>
    </lineage>
</organism>
<dbReference type="InterPro" id="IPR003595">
    <property type="entry name" value="Tyr_Pase_cat"/>
</dbReference>
<evidence type="ECO:0000313" key="7">
    <source>
        <dbReference type="Proteomes" id="UP000694844"/>
    </source>
</evidence>
<evidence type="ECO:0000259" key="5">
    <source>
        <dbReference type="PROSITE" id="PS50055"/>
    </source>
</evidence>
<dbReference type="InterPro" id="IPR009030">
    <property type="entry name" value="Growth_fac_rcpt_cys_sf"/>
</dbReference>
<protein>
    <recommendedName>
        <fullName evidence="2">protein-tyrosine-phosphatase</fullName>
        <ecNumber evidence="2">3.1.3.48</ecNumber>
    </recommendedName>
</protein>
<dbReference type="PROSITE" id="PS00383">
    <property type="entry name" value="TYR_PHOSPHATASE_1"/>
    <property type="match status" value="1"/>
</dbReference>
<dbReference type="CDD" id="cd00047">
    <property type="entry name" value="PTPc"/>
    <property type="match status" value="1"/>
</dbReference>
<gene>
    <name evidence="8" type="primary">LOC111109191</name>
</gene>
<accession>A0A8B8BDA5</accession>
<dbReference type="Proteomes" id="UP000694844">
    <property type="component" value="Chromosome 8"/>
</dbReference>
<dbReference type="RefSeq" id="XP_022300981.1">
    <property type="nucleotide sequence ID" value="XM_022445273.1"/>
</dbReference>
<evidence type="ECO:0000313" key="8">
    <source>
        <dbReference type="RefSeq" id="XP_022300981.1"/>
    </source>
</evidence>
<dbReference type="InterPro" id="IPR050348">
    <property type="entry name" value="Protein-Tyr_Phosphatase"/>
</dbReference>
<sequence length="497" mass="56764">MFGDTIVIKSTNVCSSNHYGRSCARCSEQCQTCDSITGICTQCPASFYGEECQYRCPQHCLNLTCNQSTGTCDICQDGYKGQLCELEITITVFSTETYSIPHPFITIEDKTTTKGTDIFFKTILIRLYKQRGIYRDHQHKDIGVLSDHQRGLDDLANGLELGEIPQNEIRDIEEEVITVVYVNLTPQRVPVGQFLEDLPKRKDDRILEKEFDELPYGLLESYSNALMSSNRNKSRYKGIFPYDHNGVRLDTEYENNEGFVNASYIHVSRNDFNKICFSYLTHAELLPQGYHKEKAYIVAQGPFNPRTLKDFWGMIWQNNSSRIVMLTSLYEGDRMKCLKYWPDIDHTVNFGPYSITLTTQDVYDSYTFRTISLKYEDEVKTVTQFHFTAWLDNSVPEDVTSLINLRNLVKSTLDSSEGPIVVHCSAGIERTGTFIALDYILEEGATEQTVDVKGYVMSLRHQRGKSIQTREQYVFLHDALAEGIAQNNALQSGLDIL</sequence>
<dbReference type="InterPro" id="IPR000242">
    <property type="entry name" value="PTP_cat"/>
</dbReference>